<feature type="transmembrane region" description="Helical" evidence="1">
    <location>
        <begin position="85"/>
        <end position="106"/>
    </location>
</feature>
<gene>
    <name evidence="3" type="ORF">FOZ63_033777</name>
</gene>
<feature type="signal peptide" evidence="2">
    <location>
        <begin position="1"/>
        <end position="18"/>
    </location>
</feature>
<dbReference type="EMBL" id="JABANO010031679">
    <property type="protein sequence ID" value="KAF4709859.1"/>
    <property type="molecule type" value="Genomic_DNA"/>
</dbReference>
<reference evidence="3 4" key="1">
    <citation type="submission" date="2020-04" db="EMBL/GenBank/DDBJ databases">
        <title>Perkinsus olseni comparative genomics.</title>
        <authorList>
            <person name="Bogema D.R."/>
        </authorList>
    </citation>
    <scope>NUCLEOTIDE SEQUENCE [LARGE SCALE GENOMIC DNA]</scope>
    <source>
        <strain evidence="3 4">ATCC PRA-207</strain>
    </source>
</reference>
<name>A0A7J6QMP4_PEROL</name>
<proteinExistence type="predicted"/>
<evidence type="ECO:0000256" key="1">
    <source>
        <dbReference type="SAM" id="Phobius"/>
    </source>
</evidence>
<dbReference type="Proteomes" id="UP000553632">
    <property type="component" value="Unassembled WGS sequence"/>
</dbReference>
<evidence type="ECO:0000313" key="3">
    <source>
        <dbReference type="EMBL" id="KAF4709859.1"/>
    </source>
</evidence>
<keyword evidence="1" id="KW-0812">Transmembrane</keyword>
<keyword evidence="1" id="KW-0472">Membrane</keyword>
<evidence type="ECO:0000313" key="4">
    <source>
        <dbReference type="Proteomes" id="UP000553632"/>
    </source>
</evidence>
<feature type="non-terminal residue" evidence="3">
    <location>
        <position position="208"/>
    </location>
</feature>
<evidence type="ECO:0000256" key="2">
    <source>
        <dbReference type="SAM" id="SignalP"/>
    </source>
</evidence>
<protein>
    <recommendedName>
        <fullName evidence="5">Phosphatidic acid phosphatase type 2/haloperoxidase domain-containing protein</fullName>
    </recommendedName>
</protein>
<evidence type="ECO:0008006" key="5">
    <source>
        <dbReference type="Google" id="ProtNLM"/>
    </source>
</evidence>
<comment type="caution">
    <text evidence="3">The sequence shown here is derived from an EMBL/GenBank/DDBJ whole genome shotgun (WGS) entry which is preliminary data.</text>
</comment>
<dbReference type="AlphaFoldDB" id="A0A7J6QMP4"/>
<sequence length="208" mass="23157">IATALWTILVLDFSYRVGQTPKGYSVSPSSFVSRFRTFLHAGHILPTASVISQDHFVVAAGFWSLALLPVPLSRVILKDHTAQQVFMAGIIGVVEAIIWFLLLLLLRVKTEEYAGHRWLKGCLVHNWPAPRCYVPLKNGDAVEGSGVVSPPSTEGLNSPFTTIIPGWLTLRWLLLQLTTSRSLRPERRRETFTAISSEESDRIECDSS</sequence>
<accession>A0A7J6QMP4</accession>
<keyword evidence="4" id="KW-1185">Reference proteome</keyword>
<feature type="chain" id="PRO_5029638351" description="Phosphatidic acid phosphatase type 2/haloperoxidase domain-containing protein" evidence="2">
    <location>
        <begin position="19"/>
        <end position="208"/>
    </location>
</feature>
<organism evidence="3 4">
    <name type="scientific">Perkinsus olseni</name>
    <name type="common">Perkinsus atlanticus</name>
    <dbReference type="NCBI Taxonomy" id="32597"/>
    <lineage>
        <taxon>Eukaryota</taxon>
        <taxon>Sar</taxon>
        <taxon>Alveolata</taxon>
        <taxon>Perkinsozoa</taxon>
        <taxon>Perkinsea</taxon>
        <taxon>Perkinsida</taxon>
        <taxon>Perkinsidae</taxon>
        <taxon>Perkinsus</taxon>
    </lineage>
</organism>
<keyword evidence="1" id="KW-1133">Transmembrane helix</keyword>
<keyword evidence="2" id="KW-0732">Signal</keyword>
<feature type="transmembrane region" description="Helical" evidence="1">
    <location>
        <begin position="55"/>
        <end position="73"/>
    </location>
</feature>